<accession>A0A0C2H9M2</accession>
<name>A0A0C2H9M2_9STAP</name>
<dbReference type="InterPro" id="IPR025573">
    <property type="entry name" value="YwpF"/>
</dbReference>
<sequence>MKSFKVVELKLEHENNFIILDLIDGIIINKEKQEDPWLVEISTSTDFKDILQDHVGTEMEMLVTITRHSNEPARFKGVFNEMNEIDNALSLIFNGKIIVQGPHYAEDLLSHLLDEGYEQEKLLNEFKAMMESKAEIKTSDD</sequence>
<keyword evidence="4" id="KW-1185">Reference proteome</keyword>
<dbReference type="AlphaFoldDB" id="A0A0C2H9M2"/>
<proteinExistence type="predicted"/>
<dbReference type="Proteomes" id="UP000031546">
    <property type="component" value="Unassembled WGS sequence"/>
</dbReference>
<evidence type="ECO:0000313" key="3">
    <source>
        <dbReference type="Proteomes" id="UP000031546"/>
    </source>
</evidence>
<evidence type="ECO:0000313" key="4">
    <source>
        <dbReference type="Proteomes" id="UP000527860"/>
    </source>
</evidence>
<reference evidence="2" key="3">
    <citation type="submission" date="2020-04" db="EMBL/GenBank/DDBJ databases">
        <authorList>
            <person name="Tanveer F."/>
            <person name="Xie Y."/>
            <person name="Shinwari Z.K."/>
        </authorList>
    </citation>
    <scope>NUCLEOTIDE SEQUENCE</scope>
    <source>
        <strain evidence="2">MOSEL-ME25</strain>
    </source>
</reference>
<gene>
    <name evidence="2" type="ORF">F7P68_0008480</name>
    <name evidence="1" type="ORF">SN16_07110</name>
</gene>
<comment type="caution">
    <text evidence="1">The sequence shown here is derived from an EMBL/GenBank/DDBJ whole genome shotgun (WGS) entry which is preliminary data.</text>
</comment>
<dbReference type="Proteomes" id="UP000527860">
    <property type="component" value="Unassembled WGS sequence"/>
</dbReference>
<evidence type="ECO:0000313" key="2">
    <source>
        <dbReference type="EMBL" id="MDB0580565.1"/>
    </source>
</evidence>
<dbReference type="Pfam" id="PF14183">
    <property type="entry name" value="YwpF"/>
    <property type="match status" value="1"/>
</dbReference>
<dbReference type="EMBL" id="JXII01000006">
    <property type="protein sequence ID" value="KIH70480.1"/>
    <property type="molecule type" value="Genomic_DNA"/>
</dbReference>
<reference evidence="4" key="2">
    <citation type="submission" date="2020-04" db="EMBL/GenBank/DDBJ databases">
        <title>Genome analysis and biological profiling of marine Cellulosimicrobium funkei MOSEL-ME6.</title>
        <authorList>
            <person name="Tanveer F."/>
            <person name="Xie Y."/>
            <person name="Shinwari Z.K."/>
        </authorList>
    </citation>
    <scope>NUCLEOTIDE SEQUENCE [LARGE SCALE GENOMIC DNA]</scope>
    <source>
        <strain evidence="4">MOSEL-ME25</strain>
    </source>
</reference>
<protein>
    <submittedName>
        <fullName evidence="2">YwpF family protein</fullName>
    </submittedName>
</protein>
<reference evidence="1 3" key="1">
    <citation type="submission" date="2015-01" db="EMBL/GenBank/DDBJ databases">
        <title>Genome sequences of high lactate-tolerant strain Salinicoccus roseus W12 with industrial interest.</title>
        <authorList>
            <person name="Wang H."/>
            <person name="Yu B."/>
        </authorList>
    </citation>
    <scope>NUCLEOTIDE SEQUENCE [LARGE SCALE GENOMIC DNA]</scope>
    <source>
        <strain evidence="1 3">W12</strain>
    </source>
</reference>
<dbReference type="RefSeq" id="WP_040105938.1">
    <property type="nucleotide sequence ID" value="NZ_JABEVU030000001.1"/>
</dbReference>
<dbReference type="STRING" id="45670.SN16_07110"/>
<organism evidence="1 3">
    <name type="scientific">Salinicoccus roseus</name>
    <dbReference type="NCBI Taxonomy" id="45670"/>
    <lineage>
        <taxon>Bacteria</taxon>
        <taxon>Bacillati</taxon>
        <taxon>Bacillota</taxon>
        <taxon>Bacilli</taxon>
        <taxon>Bacillales</taxon>
        <taxon>Staphylococcaceae</taxon>
        <taxon>Salinicoccus</taxon>
    </lineage>
</organism>
<dbReference type="EMBL" id="JABEVU030000001">
    <property type="protein sequence ID" value="MDB0580565.1"/>
    <property type="molecule type" value="Genomic_DNA"/>
</dbReference>
<reference evidence="2 4" key="4">
    <citation type="submission" date="2022-12" db="EMBL/GenBank/DDBJ databases">
        <title>Genome analysis and biological profiling of marine Salinicoccus roseus MOSEL-ME25.</title>
        <authorList>
            <person name="Mirza F.T."/>
            <person name="Xie Y."/>
            <person name="Shinwari Z.K."/>
        </authorList>
    </citation>
    <scope>NUCLEOTIDE SEQUENCE [LARGE SCALE GENOMIC DNA]</scope>
    <source>
        <strain evidence="2 4">MOSEL-ME25</strain>
    </source>
</reference>
<evidence type="ECO:0000313" key="1">
    <source>
        <dbReference type="EMBL" id="KIH70480.1"/>
    </source>
</evidence>
<dbReference type="OrthoDB" id="2427395at2"/>
<dbReference type="GeneID" id="77845322"/>